<dbReference type="InterPro" id="IPR011598">
    <property type="entry name" value="bHLH_dom"/>
</dbReference>
<evidence type="ECO:0000313" key="3">
    <source>
        <dbReference type="EnsemblMetazoa" id="CJA18711.1"/>
    </source>
</evidence>
<dbReference type="SUPFAM" id="SSF47459">
    <property type="entry name" value="HLH, helix-loop-helix DNA-binding domain"/>
    <property type="match status" value="2"/>
</dbReference>
<dbReference type="Gene3D" id="4.10.280.10">
    <property type="entry name" value="Helix-loop-helix DNA-binding domain"/>
    <property type="match status" value="1"/>
</dbReference>
<dbReference type="Proteomes" id="UP000005237">
    <property type="component" value="Unassembled WGS sequence"/>
</dbReference>
<feature type="region of interest" description="Disordered" evidence="1">
    <location>
        <begin position="1"/>
        <end position="23"/>
    </location>
</feature>
<feature type="region of interest" description="Disordered" evidence="1">
    <location>
        <begin position="124"/>
        <end position="175"/>
    </location>
</feature>
<proteinExistence type="predicted"/>
<name>A0A8R1I6Z0_CAEJA</name>
<dbReference type="CDD" id="cd00083">
    <property type="entry name" value="bHLH_SF"/>
    <property type="match status" value="1"/>
</dbReference>
<dbReference type="GO" id="GO:0046983">
    <property type="term" value="F:protein dimerization activity"/>
    <property type="evidence" value="ECO:0007669"/>
    <property type="project" value="InterPro"/>
</dbReference>
<feature type="compositionally biased region" description="Low complexity" evidence="1">
    <location>
        <begin position="330"/>
        <end position="349"/>
    </location>
</feature>
<reference evidence="4" key="1">
    <citation type="submission" date="2010-08" db="EMBL/GenBank/DDBJ databases">
        <authorList>
            <consortium name="Caenorhabditis japonica Sequencing Consortium"/>
            <person name="Wilson R.K."/>
        </authorList>
    </citation>
    <scope>NUCLEOTIDE SEQUENCE [LARGE SCALE GENOMIC DNA]</scope>
    <source>
        <strain evidence="4">DF5081</strain>
    </source>
</reference>
<keyword evidence="4" id="KW-1185">Reference proteome</keyword>
<feature type="compositionally biased region" description="Basic and acidic residues" evidence="1">
    <location>
        <begin position="159"/>
        <end position="175"/>
    </location>
</feature>
<feature type="domain" description="BHLH" evidence="2">
    <location>
        <begin position="160"/>
        <end position="217"/>
    </location>
</feature>
<feature type="compositionally biased region" description="Low complexity" evidence="1">
    <location>
        <begin position="145"/>
        <end position="158"/>
    </location>
</feature>
<sequence length="370" mass="42055">MVLLTTPPPMYGANRKTTQEKKRRDEINAKIRELQQIMQQDSEGDKMTQGEILNRAVELVNRMESESPGPSNNPNRKGFFDGFSQIEMLTSSFIKNLGMSPEVCQEYLHKAKYAFDKERNALLMSSRNSSPLRKHSRKEDDEESSSSSSPRTSEPGTSVDRKEVKKNREQDRRDRQGEAFDALKAFIISNKLMNSHQVEKMQRLNTLDIIINYIRNKRNNFVSCNGQERTLYNCAVSEGQKTATSTAFSFFKKDRHLVARCADLEKFFEFSLNPKPLVGFPTPPALPITPLQPFQSTSPIKVPLFPPFPFYPFRGFPFLPVLTPTPPSQTSPSYSLDSPPPSSDTSSSSIETTPNENSKKPKAKLFRPWE</sequence>
<evidence type="ECO:0000256" key="1">
    <source>
        <dbReference type="SAM" id="MobiDB-lite"/>
    </source>
</evidence>
<feature type="compositionally biased region" description="Pro residues" evidence="1">
    <location>
        <begin position="1"/>
        <end position="10"/>
    </location>
</feature>
<feature type="compositionally biased region" description="Basic residues" evidence="1">
    <location>
        <begin position="360"/>
        <end position="370"/>
    </location>
</feature>
<feature type="domain" description="BHLH" evidence="2">
    <location>
        <begin position="11"/>
        <end position="63"/>
    </location>
</feature>
<dbReference type="PROSITE" id="PS50888">
    <property type="entry name" value="BHLH"/>
    <property type="match status" value="2"/>
</dbReference>
<reference evidence="3" key="2">
    <citation type="submission" date="2022-06" db="UniProtKB">
        <authorList>
            <consortium name="EnsemblMetazoa"/>
        </authorList>
    </citation>
    <scope>IDENTIFICATION</scope>
    <source>
        <strain evidence="3">DF5081</strain>
    </source>
</reference>
<dbReference type="AlphaFoldDB" id="A0A8R1I6Z0"/>
<evidence type="ECO:0000259" key="2">
    <source>
        <dbReference type="PROSITE" id="PS50888"/>
    </source>
</evidence>
<evidence type="ECO:0000313" key="4">
    <source>
        <dbReference type="Proteomes" id="UP000005237"/>
    </source>
</evidence>
<protein>
    <recommendedName>
        <fullName evidence="2">BHLH domain-containing protein</fullName>
    </recommendedName>
</protein>
<dbReference type="InterPro" id="IPR036638">
    <property type="entry name" value="HLH_DNA-bd_sf"/>
</dbReference>
<dbReference type="SMART" id="SM00353">
    <property type="entry name" value="HLH"/>
    <property type="match status" value="2"/>
</dbReference>
<dbReference type="EnsemblMetazoa" id="CJA18711.1">
    <property type="protein sequence ID" value="CJA18711.1"/>
    <property type="gene ID" value="WBGene00137915"/>
</dbReference>
<organism evidence="3 4">
    <name type="scientific">Caenorhabditis japonica</name>
    <dbReference type="NCBI Taxonomy" id="281687"/>
    <lineage>
        <taxon>Eukaryota</taxon>
        <taxon>Metazoa</taxon>
        <taxon>Ecdysozoa</taxon>
        <taxon>Nematoda</taxon>
        <taxon>Chromadorea</taxon>
        <taxon>Rhabditida</taxon>
        <taxon>Rhabditina</taxon>
        <taxon>Rhabditomorpha</taxon>
        <taxon>Rhabditoidea</taxon>
        <taxon>Rhabditidae</taxon>
        <taxon>Peloderinae</taxon>
        <taxon>Caenorhabditis</taxon>
    </lineage>
</organism>
<accession>A0A8R1I6Z0</accession>
<feature type="region of interest" description="Disordered" evidence="1">
    <location>
        <begin position="326"/>
        <end position="370"/>
    </location>
</feature>
<dbReference type="Pfam" id="PF00010">
    <property type="entry name" value="HLH"/>
    <property type="match status" value="2"/>
</dbReference>